<comment type="function">
    <text evidence="1">Secreted metalloproteinase that allows assimilation of proteinaceous substrates.</text>
</comment>
<gene>
    <name evidence="13" type="ORF">ISF_04833</name>
</gene>
<dbReference type="PANTHER" id="PTHR47466">
    <property type="match status" value="1"/>
</dbReference>
<evidence type="ECO:0000256" key="10">
    <source>
        <dbReference type="SAM" id="MobiDB-lite"/>
    </source>
</evidence>
<evidence type="ECO:0000313" key="14">
    <source>
        <dbReference type="Proteomes" id="UP000076744"/>
    </source>
</evidence>
<dbReference type="Proteomes" id="UP000076744">
    <property type="component" value="Unassembled WGS sequence"/>
</dbReference>
<dbReference type="SUPFAM" id="SSF55486">
    <property type="entry name" value="Metalloproteases ('zincins'), catalytic domain"/>
    <property type="match status" value="1"/>
</dbReference>
<dbReference type="STRING" id="1081104.A0A167VT80"/>
<evidence type="ECO:0000256" key="9">
    <source>
        <dbReference type="ARBA" id="ARBA00023157"/>
    </source>
</evidence>
<keyword evidence="9" id="KW-1015">Disulfide bond</keyword>
<dbReference type="GO" id="GO:0008237">
    <property type="term" value="F:metallopeptidase activity"/>
    <property type="evidence" value="ECO:0007669"/>
    <property type="project" value="UniProtKB-KW"/>
</dbReference>
<evidence type="ECO:0000256" key="5">
    <source>
        <dbReference type="ARBA" id="ARBA00022729"/>
    </source>
</evidence>
<dbReference type="RefSeq" id="XP_018704164.1">
    <property type="nucleotide sequence ID" value="XM_018848438.1"/>
</dbReference>
<dbReference type="InterPro" id="IPR008754">
    <property type="entry name" value="Peptidase_M43"/>
</dbReference>
<evidence type="ECO:0000256" key="3">
    <source>
        <dbReference type="ARBA" id="ARBA00022670"/>
    </source>
</evidence>
<dbReference type="AlphaFoldDB" id="A0A167VT80"/>
<keyword evidence="5 11" id="KW-0732">Signal</keyword>
<sequence>MKYTVAVLSGLNALAAASGHHCGTVPNDRVREMHANYAAASAESRLLGLSDITARANYEIQTFFHIITEDDTESGGNISQDTINKQFDYFNKAYSGTGFSFVLNDTKWINEPSWRQLTYDSSESLQMKGKLRQGDYGTLNVYVTTLDSQKKDSTLLGWATFPEKSPTQAQRQKDGVVINQVSLPGMSLYGRTQVGGTLVHETGHWLSLLHTFQGPDNAADDDELAGCRGSGDEIYDTPAEGSPSSRCPKDRDTCTGTLESNNKSSMPGPDPVHNYMDYSDDYCMTEFTKGQMERMRQTWPDTRGK</sequence>
<accession>A0A167VT80</accession>
<protein>
    <submittedName>
        <fullName evidence="13">Metalloprotease MEP1-like protein</fullName>
    </submittedName>
</protein>
<keyword evidence="4" id="KW-0479">Metal-binding</keyword>
<evidence type="ECO:0000256" key="4">
    <source>
        <dbReference type="ARBA" id="ARBA00022723"/>
    </source>
</evidence>
<evidence type="ECO:0000259" key="12">
    <source>
        <dbReference type="Pfam" id="PF05572"/>
    </source>
</evidence>
<name>A0A167VT80_CORFA</name>
<dbReference type="Gene3D" id="3.40.390.10">
    <property type="entry name" value="Collagenase (Catalytic Domain)"/>
    <property type="match status" value="1"/>
</dbReference>
<dbReference type="EMBL" id="AZHB01000011">
    <property type="protein sequence ID" value="OAA62957.1"/>
    <property type="molecule type" value="Genomic_DNA"/>
</dbReference>
<dbReference type="InterPro" id="IPR024079">
    <property type="entry name" value="MetalloPept_cat_dom_sf"/>
</dbReference>
<evidence type="ECO:0000256" key="11">
    <source>
        <dbReference type="SAM" id="SignalP"/>
    </source>
</evidence>
<keyword evidence="3 13" id="KW-0645">Protease</keyword>
<evidence type="ECO:0000256" key="6">
    <source>
        <dbReference type="ARBA" id="ARBA00022801"/>
    </source>
</evidence>
<dbReference type="PANTHER" id="PTHR47466:SF1">
    <property type="entry name" value="METALLOPROTEASE MEP1 (AFU_ORTHOLOGUE AFUA_1G07730)-RELATED"/>
    <property type="match status" value="1"/>
</dbReference>
<dbReference type="GO" id="GO:0046872">
    <property type="term" value="F:metal ion binding"/>
    <property type="evidence" value="ECO:0007669"/>
    <property type="project" value="UniProtKB-KW"/>
</dbReference>
<keyword evidence="14" id="KW-1185">Reference proteome</keyword>
<feature type="signal peptide" evidence="11">
    <location>
        <begin position="1"/>
        <end position="19"/>
    </location>
</feature>
<keyword evidence="6" id="KW-0378">Hydrolase</keyword>
<dbReference type="OrthoDB" id="536211at2759"/>
<reference evidence="13 14" key="1">
    <citation type="journal article" date="2016" name="Genome Biol. Evol.">
        <title>Divergent and convergent evolution of fungal pathogenicity.</title>
        <authorList>
            <person name="Shang Y."/>
            <person name="Xiao G."/>
            <person name="Zheng P."/>
            <person name="Cen K."/>
            <person name="Zhan S."/>
            <person name="Wang C."/>
        </authorList>
    </citation>
    <scope>NUCLEOTIDE SEQUENCE [LARGE SCALE GENOMIC DNA]</scope>
    <source>
        <strain evidence="13 14">ARSEF 2679</strain>
    </source>
</reference>
<evidence type="ECO:0000256" key="7">
    <source>
        <dbReference type="ARBA" id="ARBA00022833"/>
    </source>
</evidence>
<dbReference type="Pfam" id="PF05572">
    <property type="entry name" value="Peptidase_M43"/>
    <property type="match status" value="1"/>
</dbReference>
<dbReference type="GeneID" id="30021125"/>
<feature type="chain" id="PRO_5007893610" evidence="11">
    <location>
        <begin position="20"/>
        <end position="305"/>
    </location>
</feature>
<evidence type="ECO:0000256" key="1">
    <source>
        <dbReference type="ARBA" id="ARBA00003174"/>
    </source>
</evidence>
<organism evidence="13 14">
    <name type="scientific">Cordyceps fumosorosea (strain ARSEF 2679)</name>
    <name type="common">Isaria fumosorosea</name>
    <dbReference type="NCBI Taxonomy" id="1081104"/>
    <lineage>
        <taxon>Eukaryota</taxon>
        <taxon>Fungi</taxon>
        <taxon>Dikarya</taxon>
        <taxon>Ascomycota</taxon>
        <taxon>Pezizomycotina</taxon>
        <taxon>Sordariomycetes</taxon>
        <taxon>Hypocreomycetidae</taxon>
        <taxon>Hypocreales</taxon>
        <taxon>Cordycipitaceae</taxon>
        <taxon>Cordyceps</taxon>
    </lineage>
</organism>
<feature type="compositionally biased region" description="Polar residues" evidence="10">
    <location>
        <begin position="254"/>
        <end position="265"/>
    </location>
</feature>
<dbReference type="CDD" id="cd04275">
    <property type="entry name" value="ZnMc_pappalysin_like"/>
    <property type="match status" value="1"/>
</dbReference>
<keyword evidence="7" id="KW-0862">Zinc</keyword>
<evidence type="ECO:0000256" key="8">
    <source>
        <dbReference type="ARBA" id="ARBA00023049"/>
    </source>
</evidence>
<evidence type="ECO:0000313" key="13">
    <source>
        <dbReference type="EMBL" id="OAA62957.1"/>
    </source>
</evidence>
<proteinExistence type="inferred from homology"/>
<feature type="domain" description="Peptidase M43 pregnancy-associated plasma-A" evidence="12">
    <location>
        <begin position="139"/>
        <end position="297"/>
    </location>
</feature>
<comment type="similarity">
    <text evidence="2">Belongs to the peptidase M43B family.</text>
</comment>
<dbReference type="GO" id="GO:0006508">
    <property type="term" value="P:proteolysis"/>
    <property type="evidence" value="ECO:0007669"/>
    <property type="project" value="UniProtKB-KW"/>
</dbReference>
<feature type="region of interest" description="Disordered" evidence="10">
    <location>
        <begin position="229"/>
        <end position="273"/>
    </location>
</feature>
<comment type="caution">
    <text evidence="13">The sequence shown here is derived from an EMBL/GenBank/DDBJ whole genome shotgun (WGS) entry which is preliminary data.</text>
</comment>
<keyword evidence="8 13" id="KW-0482">Metalloprotease</keyword>
<evidence type="ECO:0000256" key="2">
    <source>
        <dbReference type="ARBA" id="ARBA00008721"/>
    </source>
</evidence>